<evidence type="ECO:0000313" key="3">
    <source>
        <dbReference type="Proteomes" id="UP000886796"/>
    </source>
</evidence>
<feature type="transmembrane region" description="Helical" evidence="1">
    <location>
        <begin position="21"/>
        <end position="45"/>
    </location>
</feature>
<sequence length="229" mass="25834">MKKPEVNYLEFRPSKLNTPQFSHLKLLLAWFACLGLFFLSELLVPPERCTPMHMFLDDWIPFQEIFVLAYVGWFLLIAGSLGYFLLYRVESFRRLQIFFIVCQLVAVVVYVAFPSCQELRPETFPRDNVLTRLVGLLYSADTNTGVCPSLHVAFSFGIASAWLKEKGVPGWGKGLVVIACVLAALSTMFIKQHSAVDFFAAIPLSLLAEGIAYGKGYWLPKIKNAALRK</sequence>
<keyword evidence="1" id="KW-0472">Membrane</keyword>
<feature type="transmembrane region" description="Helical" evidence="1">
    <location>
        <begin position="198"/>
        <end position="219"/>
    </location>
</feature>
<feature type="transmembrane region" description="Helical" evidence="1">
    <location>
        <begin position="175"/>
        <end position="192"/>
    </location>
</feature>
<reference evidence="2" key="2">
    <citation type="journal article" date="2021" name="PeerJ">
        <title>Extensive microbial diversity within the chicken gut microbiome revealed by metagenomics and culture.</title>
        <authorList>
            <person name="Gilroy R."/>
            <person name="Ravi A."/>
            <person name="Getino M."/>
            <person name="Pursley I."/>
            <person name="Horton D.L."/>
            <person name="Alikhan N.F."/>
            <person name="Baker D."/>
            <person name="Gharbi K."/>
            <person name="Hall N."/>
            <person name="Watson M."/>
            <person name="Adriaenssens E.M."/>
            <person name="Foster-Nyarko E."/>
            <person name="Jarju S."/>
            <person name="Secka A."/>
            <person name="Antonio M."/>
            <person name="Oren A."/>
            <person name="Chaudhuri R.R."/>
            <person name="La Ragione R."/>
            <person name="Hildebrand F."/>
            <person name="Pallen M.J."/>
        </authorList>
    </citation>
    <scope>NUCLEOTIDE SEQUENCE</scope>
    <source>
        <strain evidence="2">13361</strain>
    </source>
</reference>
<evidence type="ECO:0000313" key="2">
    <source>
        <dbReference type="EMBL" id="HIQ67776.1"/>
    </source>
</evidence>
<feature type="transmembrane region" description="Helical" evidence="1">
    <location>
        <begin position="65"/>
        <end position="86"/>
    </location>
</feature>
<comment type="caution">
    <text evidence="2">The sequence shown here is derived from an EMBL/GenBank/DDBJ whole genome shotgun (WGS) entry which is preliminary data.</text>
</comment>
<keyword evidence="1" id="KW-0812">Transmembrane</keyword>
<feature type="transmembrane region" description="Helical" evidence="1">
    <location>
        <begin position="95"/>
        <end position="113"/>
    </location>
</feature>
<dbReference type="Proteomes" id="UP000886796">
    <property type="component" value="Unassembled WGS sequence"/>
</dbReference>
<gene>
    <name evidence="2" type="ORF">IAB74_04605</name>
</gene>
<name>A0A9D1CLI3_9FIRM</name>
<feature type="transmembrane region" description="Helical" evidence="1">
    <location>
        <begin position="143"/>
        <end position="163"/>
    </location>
</feature>
<dbReference type="EMBL" id="DVFK01000065">
    <property type="protein sequence ID" value="HIQ67776.1"/>
    <property type="molecule type" value="Genomic_DNA"/>
</dbReference>
<organism evidence="2 3">
    <name type="scientific">Candidatus Faecousia excrementigallinarum</name>
    <dbReference type="NCBI Taxonomy" id="2840806"/>
    <lineage>
        <taxon>Bacteria</taxon>
        <taxon>Bacillati</taxon>
        <taxon>Bacillota</taxon>
        <taxon>Clostridia</taxon>
        <taxon>Eubacteriales</taxon>
        <taxon>Oscillospiraceae</taxon>
        <taxon>Faecousia</taxon>
    </lineage>
</organism>
<accession>A0A9D1CLI3</accession>
<keyword evidence="1" id="KW-1133">Transmembrane helix</keyword>
<protein>
    <submittedName>
        <fullName evidence="2">Phosphatidic acid phosphatase</fullName>
    </submittedName>
</protein>
<proteinExistence type="predicted"/>
<dbReference type="AlphaFoldDB" id="A0A9D1CLI3"/>
<evidence type="ECO:0000256" key="1">
    <source>
        <dbReference type="SAM" id="Phobius"/>
    </source>
</evidence>
<dbReference type="SUPFAM" id="SSF48317">
    <property type="entry name" value="Acid phosphatase/Vanadium-dependent haloperoxidase"/>
    <property type="match status" value="1"/>
</dbReference>
<dbReference type="InterPro" id="IPR036938">
    <property type="entry name" value="PAP2/HPO_sf"/>
</dbReference>
<reference evidence="2" key="1">
    <citation type="submission" date="2020-10" db="EMBL/GenBank/DDBJ databases">
        <authorList>
            <person name="Gilroy R."/>
        </authorList>
    </citation>
    <scope>NUCLEOTIDE SEQUENCE</scope>
    <source>
        <strain evidence="2">13361</strain>
    </source>
</reference>